<evidence type="ECO:0000256" key="1">
    <source>
        <dbReference type="SAM" id="Phobius"/>
    </source>
</evidence>
<dbReference type="EMBL" id="AFFK01012757">
    <property type="status" value="NOT_ANNOTATED_CDS"/>
    <property type="molecule type" value="Genomic_DNA"/>
</dbReference>
<reference evidence="3" key="1">
    <citation type="submission" date="2011-05" db="EMBL/GenBank/DDBJ databases">
        <authorList>
            <person name="Richards S.R."/>
            <person name="Qu J."/>
            <person name="Jiang H."/>
            <person name="Jhangiani S.N."/>
            <person name="Agravi P."/>
            <person name="Goodspeed R."/>
            <person name="Gross S."/>
            <person name="Mandapat C."/>
            <person name="Jackson L."/>
            <person name="Mathew T."/>
            <person name="Pu L."/>
            <person name="Thornton R."/>
            <person name="Saada N."/>
            <person name="Wilczek-Boney K.B."/>
            <person name="Lee S."/>
            <person name="Kovar C."/>
            <person name="Wu Y."/>
            <person name="Scherer S.E."/>
            <person name="Worley K.C."/>
            <person name="Muzny D.M."/>
            <person name="Gibbs R."/>
        </authorList>
    </citation>
    <scope>NUCLEOTIDE SEQUENCE</scope>
    <source>
        <strain evidence="3">Brora</strain>
    </source>
</reference>
<dbReference type="Proteomes" id="UP000014500">
    <property type="component" value="Unassembled WGS sequence"/>
</dbReference>
<reference evidence="2" key="2">
    <citation type="submission" date="2015-02" db="UniProtKB">
        <authorList>
            <consortium name="EnsemblMetazoa"/>
        </authorList>
    </citation>
    <scope>IDENTIFICATION</scope>
</reference>
<keyword evidence="3" id="KW-1185">Reference proteome</keyword>
<sequence length="89" mass="9852">MGSLLLLFVCVGFFLWGNTSFCLNLCSMLSVVGDLISRPVRLWRVQHRLCICVSVDFALGLSVASVLYSGCVFGVGVGEWVRNEDRYSI</sequence>
<evidence type="ECO:0000313" key="3">
    <source>
        <dbReference type="Proteomes" id="UP000014500"/>
    </source>
</evidence>
<dbReference type="AlphaFoldDB" id="T1IGT3"/>
<accession>T1IGT3</accession>
<keyword evidence="1" id="KW-0472">Membrane</keyword>
<keyword evidence="1" id="KW-1133">Transmembrane helix</keyword>
<protein>
    <submittedName>
        <fullName evidence="2">Uncharacterized protein</fullName>
    </submittedName>
</protein>
<dbReference type="HOGENOM" id="CLU_2457629_0_0_1"/>
<name>T1IGT3_STRMM</name>
<evidence type="ECO:0000313" key="2">
    <source>
        <dbReference type="EnsemblMetazoa" id="SMAR000033-PA"/>
    </source>
</evidence>
<organism evidence="2 3">
    <name type="scientific">Strigamia maritima</name>
    <name type="common">European centipede</name>
    <name type="synonym">Geophilus maritimus</name>
    <dbReference type="NCBI Taxonomy" id="126957"/>
    <lineage>
        <taxon>Eukaryota</taxon>
        <taxon>Metazoa</taxon>
        <taxon>Ecdysozoa</taxon>
        <taxon>Arthropoda</taxon>
        <taxon>Myriapoda</taxon>
        <taxon>Chilopoda</taxon>
        <taxon>Pleurostigmophora</taxon>
        <taxon>Geophilomorpha</taxon>
        <taxon>Linotaeniidae</taxon>
        <taxon>Strigamia</taxon>
    </lineage>
</organism>
<proteinExistence type="predicted"/>
<dbReference type="EnsemblMetazoa" id="SMAR000033-RA">
    <property type="protein sequence ID" value="SMAR000033-PA"/>
    <property type="gene ID" value="SMAR000033"/>
</dbReference>
<feature type="transmembrane region" description="Helical" evidence="1">
    <location>
        <begin position="57"/>
        <end position="81"/>
    </location>
</feature>
<keyword evidence="1" id="KW-0812">Transmembrane</keyword>